<accession>A0A2Z2PXK0</accession>
<name>A0A2Z2PXK0_AGRVI</name>
<dbReference type="EMBL" id="KY000056">
    <property type="protein sequence ID" value="ASK46312.1"/>
    <property type="molecule type" value="Genomic_DNA"/>
</dbReference>
<evidence type="ECO:0000256" key="1">
    <source>
        <dbReference type="SAM" id="MobiDB-lite"/>
    </source>
</evidence>
<keyword evidence="2" id="KW-0614">Plasmid</keyword>
<proteinExistence type="predicted"/>
<sequence length="79" mass="8207">MKEDAAGREAMAGSRIANATHGAGSGEPKCAGILGVPLSLMPALAPGTMGRSDGTRKVGNGLDTRDRFICRKEKEPRLV</sequence>
<evidence type="ECO:0000313" key="2">
    <source>
        <dbReference type="EMBL" id="ASK46312.1"/>
    </source>
</evidence>
<feature type="region of interest" description="Disordered" evidence="1">
    <location>
        <begin position="1"/>
        <end position="28"/>
    </location>
</feature>
<geneLocation type="plasmid" evidence="2">
    <name>pTi_Tun201</name>
</geneLocation>
<protein>
    <submittedName>
        <fullName evidence="2">Uncharacterized protein</fullName>
    </submittedName>
</protein>
<dbReference type="AlphaFoldDB" id="A0A2Z2PXK0"/>
<organism evidence="2">
    <name type="scientific">Agrobacterium vitis</name>
    <name type="common">Rhizobium vitis</name>
    <dbReference type="NCBI Taxonomy" id="373"/>
    <lineage>
        <taxon>Bacteria</taxon>
        <taxon>Pseudomonadati</taxon>
        <taxon>Pseudomonadota</taxon>
        <taxon>Alphaproteobacteria</taxon>
        <taxon>Hyphomicrobiales</taxon>
        <taxon>Rhizobiaceae</taxon>
        <taxon>Rhizobium/Agrobacterium group</taxon>
        <taxon>Agrobacterium</taxon>
    </lineage>
</organism>
<reference evidence="2" key="1">
    <citation type="submission" date="2016-10" db="EMBL/GenBank/DDBJ databases">
        <title>Agrobacterium Ti plasmids: Classification based on T-DNA and Vir regions organization.</title>
        <authorList>
            <person name="Nabi N."/>
            <person name="Vial L."/>
            <person name="Ben Hafsa A."/>
            <person name="Chapulliot D."/>
            <person name="Berard A."/>
            <person name="Chauveau A."/>
            <person name="Le Paslier M.-C."/>
            <person name="Harzallah Skhiri F."/>
            <person name="Brunel D."/>
            <person name="Nesme X."/>
            <person name="Chaouachi M."/>
        </authorList>
    </citation>
    <scope>NUCLEOTIDE SEQUENCE</scope>
    <source>
        <strain evidence="2">Tun201</strain>
        <plasmid evidence="2">pTi_Tun201</plasmid>
    </source>
</reference>